<evidence type="ECO:0000256" key="7">
    <source>
        <dbReference type="ARBA" id="ARBA00023177"/>
    </source>
</evidence>
<gene>
    <name evidence="10" type="primary">amtB_1</name>
    <name evidence="10" type="ORF">NIG5292_00296</name>
</gene>
<feature type="transmembrane region" description="Helical" evidence="8">
    <location>
        <begin position="227"/>
        <end position="246"/>
    </location>
</feature>
<name>A0A0U1NIA3_9RHOB</name>
<dbReference type="NCBIfam" id="TIGR00836">
    <property type="entry name" value="amt"/>
    <property type="match status" value="1"/>
</dbReference>
<dbReference type="SUPFAM" id="SSF111352">
    <property type="entry name" value="Ammonium transporter"/>
    <property type="match status" value="1"/>
</dbReference>
<sequence>MVGADTAWIIVATALVLFMTLPGLALFYGGLVRSRNVLSVFMHCYAIACLMSILWLAFGYSIAFGSGTSGYWGGLDKMFLAGIDADTLAGTIPEVLFFAFQMTFAVITPALIVGAYVERVGFGFVLLFSGLWMLLCYAPVVHWIWGGGMLADDGIFGETGARDFAGGIVVHETAGLAALIIAVMLGARKEQSKPPHNPGYVMIGAAMLWVGWFGFNGGSQLAADGGAAMALTVTHISAAAASLSWALWEKIKFGKASLVGIVTGTIAGLASITPASGFVDPVTALCIGGVAGILCQEAVVLVRNTLKIDDTLDVFAVHGVGGIFGTIVIALVGQGTWVAQLGSLAIVGVFTTVVTIALVYIVKAITPLRVDEETEQTGLDLAVHGERAYDTTS</sequence>
<dbReference type="GO" id="GO:0005886">
    <property type="term" value="C:plasma membrane"/>
    <property type="evidence" value="ECO:0007669"/>
    <property type="project" value="UniProtKB-SubCell"/>
</dbReference>
<keyword evidence="5 8" id="KW-1133">Transmembrane helix</keyword>
<evidence type="ECO:0000256" key="1">
    <source>
        <dbReference type="ARBA" id="ARBA00004141"/>
    </source>
</evidence>
<keyword evidence="4 8" id="KW-0812">Transmembrane</keyword>
<dbReference type="AlphaFoldDB" id="A0A0U1NIA3"/>
<keyword evidence="11" id="KW-1185">Reference proteome</keyword>
<dbReference type="Proteomes" id="UP000048949">
    <property type="component" value="Unassembled WGS sequence"/>
</dbReference>
<evidence type="ECO:0000256" key="2">
    <source>
        <dbReference type="ARBA" id="ARBA00005887"/>
    </source>
</evidence>
<evidence type="ECO:0000256" key="4">
    <source>
        <dbReference type="ARBA" id="ARBA00022692"/>
    </source>
</evidence>
<feature type="domain" description="Ammonium transporter AmtB-like" evidence="9">
    <location>
        <begin position="7"/>
        <end position="389"/>
    </location>
</feature>
<dbReference type="InterPro" id="IPR024041">
    <property type="entry name" value="NH4_transpt_AmtB-like_dom"/>
</dbReference>
<dbReference type="PROSITE" id="PS01219">
    <property type="entry name" value="AMMONIUM_TRANSP"/>
    <property type="match status" value="1"/>
</dbReference>
<evidence type="ECO:0000256" key="6">
    <source>
        <dbReference type="ARBA" id="ARBA00023136"/>
    </source>
</evidence>
<dbReference type="STRING" id="282199.GCA_001049735_00296"/>
<keyword evidence="3 8" id="KW-0813">Transport</keyword>
<feature type="transmembrane region" description="Helical" evidence="8">
    <location>
        <begin position="165"/>
        <end position="187"/>
    </location>
</feature>
<dbReference type="InterPro" id="IPR029020">
    <property type="entry name" value="Ammonium/urea_transptr"/>
</dbReference>
<accession>A0A0U1NIA3</accession>
<protein>
    <recommendedName>
        <fullName evidence="8">Ammonium transporter</fullName>
    </recommendedName>
</protein>
<dbReference type="Gene3D" id="1.10.3430.10">
    <property type="entry name" value="Ammonium transporter AmtB like domains"/>
    <property type="match status" value="1"/>
</dbReference>
<feature type="transmembrane region" description="Helical" evidence="8">
    <location>
        <begin position="258"/>
        <end position="276"/>
    </location>
</feature>
<feature type="transmembrane region" description="Helical" evidence="8">
    <location>
        <begin position="6"/>
        <end position="28"/>
    </location>
</feature>
<dbReference type="RefSeq" id="WP_048597565.1">
    <property type="nucleotide sequence ID" value="NZ_CBFHGK010000009.1"/>
</dbReference>
<feature type="transmembrane region" description="Helical" evidence="8">
    <location>
        <begin position="124"/>
        <end position="145"/>
    </location>
</feature>
<keyword evidence="7 8" id="KW-0924">Ammonia transport</keyword>
<feature type="transmembrane region" description="Helical" evidence="8">
    <location>
        <begin position="199"/>
        <end position="215"/>
    </location>
</feature>
<comment type="similarity">
    <text evidence="2 8">Belongs to the ammonia transporter channel (TC 1.A.11.2) family.</text>
</comment>
<dbReference type="PANTHER" id="PTHR43029">
    <property type="entry name" value="AMMONIUM TRANSPORTER MEP2"/>
    <property type="match status" value="1"/>
</dbReference>
<dbReference type="EMBL" id="CVQV01000002">
    <property type="protein sequence ID" value="CRK74269.1"/>
    <property type="molecule type" value="Genomic_DNA"/>
</dbReference>
<evidence type="ECO:0000256" key="8">
    <source>
        <dbReference type="RuleBase" id="RU362002"/>
    </source>
</evidence>
<dbReference type="OrthoDB" id="9814202at2"/>
<feature type="transmembrane region" description="Helical" evidence="8">
    <location>
        <begin position="282"/>
        <end position="302"/>
    </location>
</feature>
<dbReference type="InterPro" id="IPR001905">
    <property type="entry name" value="Ammonium_transpt"/>
</dbReference>
<dbReference type="Pfam" id="PF00909">
    <property type="entry name" value="Ammonium_transp"/>
    <property type="match status" value="1"/>
</dbReference>
<evidence type="ECO:0000313" key="10">
    <source>
        <dbReference type="EMBL" id="CRK74269.1"/>
    </source>
</evidence>
<feature type="transmembrane region" description="Helical" evidence="8">
    <location>
        <begin position="95"/>
        <end position="117"/>
    </location>
</feature>
<dbReference type="InterPro" id="IPR018047">
    <property type="entry name" value="Ammonium_transpt_CS"/>
</dbReference>
<organism evidence="10 11">
    <name type="scientific">Nereida ignava</name>
    <dbReference type="NCBI Taxonomy" id="282199"/>
    <lineage>
        <taxon>Bacteria</taxon>
        <taxon>Pseudomonadati</taxon>
        <taxon>Pseudomonadota</taxon>
        <taxon>Alphaproteobacteria</taxon>
        <taxon>Rhodobacterales</taxon>
        <taxon>Roseobacteraceae</taxon>
        <taxon>Nereida</taxon>
    </lineage>
</organism>
<dbReference type="GO" id="GO:0008519">
    <property type="term" value="F:ammonium channel activity"/>
    <property type="evidence" value="ECO:0007669"/>
    <property type="project" value="InterPro"/>
</dbReference>
<evidence type="ECO:0000256" key="5">
    <source>
        <dbReference type="ARBA" id="ARBA00022989"/>
    </source>
</evidence>
<comment type="subcellular location">
    <subcellularLocation>
        <location evidence="8">Cell membrane</location>
        <topology evidence="8">Multi-pass membrane protein</topology>
    </subcellularLocation>
    <subcellularLocation>
        <location evidence="1">Membrane</location>
        <topology evidence="1">Multi-pass membrane protein</topology>
    </subcellularLocation>
</comment>
<proteinExistence type="inferred from homology"/>
<reference evidence="10 11" key="1">
    <citation type="submission" date="2015-04" db="EMBL/GenBank/DDBJ databases">
        <authorList>
            <person name="Syromyatnikov M.Y."/>
            <person name="Popov V.N."/>
        </authorList>
    </citation>
    <scope>NUCLEOTIDE SEQUENCE [LARGE SCALE GENOMIC DNA]</scope>
    <source>
        <strain evidence="10 11">CECT 5292</strain>
    </source>
</reference>
<dbReference type="PANTHER" id="PTHR43029:SF10">
    <property type="entry name" value="AMMONIUM TRANSPORTER MEP2"/>
    <property type="match status" value="1"/>
</dbReference>
<keyword evidence="6 8" id="KW-0472">Membrane</keyword>
<feature type="transmembrane region" description="Helical" evidence="8">
    <location>
        <begin position="338"/>
        <end position="362"/>
    </location>
</feature>
<evidence type="ECO:0000313" key="11">
    <source>
        <dbReference type="Proteomes" id="UP000048949"/>
    </source>
</evidence>
<evidence type="ECO:0000256" key="3">
    <source>
        <dbReference type="ARBA" id="ARBA00022448"/>
    </source>
</evidence>
<evidence type="ECO:0000259" key="9">
    <source>
        <dbReference type="Pfam" id="PF00909"/>
    </source>
</evidence>
<feature type="transmembrane region" description="Helical" evidence="8">
    <location>
        <begin position="314"/>
        <end position="332"/>
    </location>
</feature>